<keyword evidence="13" id="KW-0812">Transmembrane</keyword>
<evidence type="ECO:0000259" key="14">
    <source>
        <dbReference type="Pfam" id="PF00205"/>
    </source>
</evidence>
<dbReference type="Gene3D" id="3.40.50.1220">
    <property type="entry name" value="TPP-binding domain"/>
    <property type="match status" value="1"/>
</dbReference>
<gene>
    <name evidence="17" type="ORF">BDV28DRAFT_134686</name>
</gene>
<evidence type="ECO:0000256" key="6">
    <source>
        <dbReference type="ARBA" id="ARBA00022723"/>
    </source>
</evidence>
<dbReference type="SUPFAM" id="SSF52518">
    <property type="entry name" value="Thiamin diphosphate-binding fold (THDP-binding)"/>
    <property type="match status" value="2"/>
</dbReference>
<dbReference type="GO" id="GO:0000287">
    <property type="term" value="F:magnesium ion binding"/>
    <property type="evidence" value="ECO:0007669"/>
    <property type="project" value="InterPro"/>
</dbReference>
<evidence type="ECO:0000259" key="16">
    <source>
        <dbReference type="Pfam" id="PF02776"/>
    </source>
</evidence>
<evidence type="ECO:0000256" key="1">
    <source>
        <dbReference type="ARBA" id="ARBA00001041"/>
    </source>
</evidence>
<dbReference type="InterPro" id="IPR047214">
    <property type="entry name" value="TPP_PDC_IPDC"/>
</dbReference>
<dbReference type="AlphaFoldDB" id="A0A5N6Z4W4"/>
<protein>
    <recommendedName>
        <fullName evidence="5">Pyruvate decarboxylase</fullName>
        <ecNumber evidence="4">4.1.1.1</ecNumber>
    </recommendedName>
</protein>
<dbReference type="Proteomes" id="UP000327118">
    <property type="component" value="Unassembled WGS sequence"/>
</dbReference>
<dbReference type="Pfam" id="PF00205">
    <property type="entry name" value="TPP_enzyme_M"/>
    <property type="match status" value="1"/>
</dbReference>
<evidence type="ECO:0000313" key="18">
    <source>
        <dbReference type="Proteomes" id="UP000327118"/>
    </source>
</evidence>
<dbReference type="InterPro" id="IPR029035">
    <property type="entry name" value="DHS-like_NAD/FAD-binding_dom"/>
</dbReference>
<dbReference type="CDD" id="cd02005">
    <property type="entry name" value="TPP_PDC_IPDC"/>
    <property type="match status" value="1"/>
</dbReference>
<dbReference type="Pfam" id="PF02776">
    <property type="entry name" value="TPP_enzyme_N"/>
    <property type="match status" value="1"/>
</dbReference>
<comment type="cofactor">
    <cofactor evidence="11">
        <name>Mg(2+)</name>
        <dbReference type="ChEBI" id="CHEBI:18420"/>
    </cofactor>
    <text evidence="11">Binds 1 Mg(2+) per subunit.</text>
</comment>
<comment type="cofactor">
    <cofactor evidence="2">
        <name>thiamine diphosphate</name>
        <dbReference type="ChEBI" id="CHEBI:58937"/>
    </cofactor>
</comment>
<evidence type="ECO:0000259" key="15">
    <source>
        <dbReference type="Pfam" id="PF02775"/>
    </source>
</evidence>
<keyword evidence="8 11" id="KW-0460">Magnesium</keyword>
<evidence type="ECO:0000256" key="12">
    <source>
        <dbReference type="RuleBase" id="RU362132"/>
    </source>
</evidence>
<keyword evidence="18" id="KW-1185">Reference proteome</keyword>
<dbReference type="FunFam" id="3.40.50.970:FF:000019">
    <property type="entry name" value="Pyruvate decarboxylase isozyme"/>
    <property type="match status" value="1"/>
</dbReference>
<evidence type="ECO:0000256" key="9">
    <source>
        <dbReference type="ARBA" id="ARBA00023052"/>
    </source>
</evidence>
<dbReference type="Gene3D" id="3.40.50.970">
    <property type="match status" value="2"/>
</dbReference>
<evidence type="ECO:0000256" key="13">
    <source>
        <dbReference type="SAM" id="Phobius"/>
    </source>
</evidence>
<evidence type="ECO:0000256" key="4">
    <source>
        <dbReference type="ARBA" id="ARBA00013202"/>
    </source>
</evidence>
<proteinExistence type="inferred from homology"/>
<feature type="domain" description="Thiamine pyrophosphate enzyme central" evidence="14">
    <location>
        <begin position="222"/>
        <end position="357"/>
    </location>
</feature>
<dbReference type="EMBL" id="ML739121">
    <property type="protein sequence ID" value="KAE8352711.1"/>
    <property type="molecule type" value="Genomic_DNA"/>
</dbReference>
<keyword evidence="6 11" id="KW-0479">Metal-binding</keyword>
<dbReference type="Pfam" id="PF02775">
    <property type="entry name" value="TPP_enzyme_C"/>
    <property type="match status" value="1"/>
</dbReference>
<feature type="binding site" evidence="11">
    <location>
        <position position="500"/>
    </location>
    <ligand>
        <name>Mg(2+)</name>
        <dbReference type="ChEBI" id="CHEBI:18420"/>
    </ligand>
</feature>
<evidence type="ECO:0000256" key="7">
    <source>
        <dbReference type="ARBA" id="ARBA00022793"/>
    </source>
</evidence>
<dbReference type="InterPro" id="IPR047213">
    <property type="entry name" value="TPP_PYR_PDC_IPDC-like"/>
</dbReference>
<feature type="domain" description="Thiamine pyrophosphate enzyme N-terminal TPP-binding" evidence="16">
    <location>
        <begin position="26"/>
        <end position="134"/>
    </location>
</feature>
<dbReference type="FunFam" id="3.40.50.970:FF:000024">
    <property type="entry name" value="Pyruvate decarboxylase isozyme"/>
    <property type="match status" value="1"/>
</dbReference>
<dbReference type="GO" id="GO:0030976">
    <property type="term" value="F:thiamine pyrophosphate binding"/>
    <property type="evidence" value="ECO:0007669"/>
    <property type="project" value="InterPro"/>
</dbReference>
<name>A0A5N6Z4W4_9EURO</name>
<dbReference type="InterPro" id="IPR012000">
    <property type="entry name" value="Thiamin_PyroP_enz_cen_dom"/>
</dbReference>
<sequence length="598" mass="66261">MSINCYQPQQHSATMTQNSTSERTIKLADYLFARLGQLGIQSVFGVPGDYNLRLLDFVEPSGLNWIGTCNELNGAYAADGYARINGLGALITTFGVGELSAINGIAGAYAEKAPVIHIVGTPSRALQDSRTLVHHTFADGEYRRFAAMHAQVTVAQANLIDPRTAAEQIDSTLQQALIHSRPVYLQVPDDMVDVMIPASNLEAKKIQVPPTPRLKYETSILTTVLERIYSAQRPLIFVDGESRALDILPQVDELVKITGWPTWTSTFGKGLVNEQLDNVYGFYAANYGSEPETAYFDSADLVIVLGPHYSNTNTLGYTTIPKQEVSISFSGTAIQIGKDTHRDYSIQQFLTQLLESLDSTRIPKITGPPKPQVDFNHITKSDAITQDDFYRFVDRLFREGDIVATETGTASYGGRTFRLPPRTRMFGAVTWLSIGYMLPACLGAALAQQETNKYKPVNGTGQGKGRLFLFIGDGSLQMTVQEISTMIREKLDIVLFIINNAGYTIERAIHGRKQAYNDIAPWRHLQALSFFGGDEEEAARNNFSARTFGELEEVLQSERIQQGSGLRIIEVFMGREDCQGLLRTLMNTQIAQDAQQLR</sequence>
<evidence type="ECO:0000256" key="8">
    <source>
        <dbReference type="ARBA" id="ARBA00022842"/>
    </source>
</evidence>
<comment type="similarity">
    <text evidence="3 12">Belongs to the TPP enzyme family.</text>
</comment>
<feature type="binding site" evidence="11">
    <location>
        <position position="502"/>
    </location>
    <ligand>
        <name>Mg(2+)</name>
        <dbReference type="ChEBI" id="CHEBI:18420"/>
    </ligand>
</feature>
<organism evidence="17 18">
    <name type="scientific">Aspergillus coremiiformis</name>
    <dbReference type="NCBI Taxonomy" id="138285"/>
    <lineage>
        <taxon>Eukaryota</taxon>
        <taxon>Fungi</taxon>
        <taxon>Dikarya</taxon>
        <taxon>Ascomycota</taxon>
        <taxon>Pezizomycotina</taxon>
        <taxon>Eurotiomycetes</taxon>
        <taxon>Eurotiomycetidae</taxon>
        <taxon>Eurotiales</taxon>
        <taxon>Aspergillaceae</taxon>
        <taxon>Aspergillus</taxon>
        <taxon>Aspergillus subgen. Circumdati</taxon>
    </lineage>
</organism>
<accession>A0A5N6Z4W4</accession>
<dbReference type="GO" id="GO:0000949">
    <property type="term" value="P:aromatic amino acid family catabolic process to alcohol via Ehrlich pathway"/>
    <property type="evidence" value="ECO:0007669"/>
    <property type="project" value="TreeGrafter"/>
</dbReference>
<evidence type="ECO:0000256" key="2">
    <source>
        <dbReference type="ARBA" id="ARBA00001964"/>
    </source>
</evidence>
<reference evidence="18" key="1">
    <citation type="submission" date="2019-04" db="EMBL/GenBank/DDBJ databases">
        <title>Friends and foes A comparative genomics studyof 23 Aspergillus species from section Flavi.</title>
        <authorList>
            <consortium name="DOE Joint Genome Institute"/>
            <person name="Kjaerbolling I."/>
            <person name="Vesth T."/>
            <person name="Frisvad J.C."/>
            <person name="Nybo J.L."/>
            <person name="Theobald S."/>
            <person name="Kildgaard S."/>
            <person name="Isbrandt T."/>
            <person name="Kuo A."/>
            <person name="Sato A."/>
            <person name="Lyhne E.K."/>
            <person name="Kogle M.E."/>
            <person name="Wiebenga A."/>
            <person name="Kun R.S."/>
            <person name="Lubbers R.J."/>
            <person name="Makela M.R."/>
            <person name="Barry K."/>
            <person name="Chovatia M."/>
            <person name="Clum A."/>
            <person name="Daum C."/>
            <person name="Haridas S."/>
            <person name="He G."/>
            <person name="LaButti K."/>
            <person name="Lipzen A."/>
            <person name="Mondo S."/>
            <person name="Riley R."/>
            <person name="Salamov A."/>
            <person name="Simmons B.A."/>
            <person name="Magnuson J.K."/>
            <person name="Henrissat B."/>
            <person name="Mortensen U.H."/>
            <person name="Larsen T.O."/>
            <person name="Devries R.P."/>
            <person name="Grigoriev I.V."/>
            <person name="Machida M."/>
            <person name="Baker S.E."/>
            <person name="Andersen M.R."/>
        </authorList>
    </citation>
    <scope>NUCLEOTIDE SEQUENCE [LARGE SCALE GENOMIC DNA]</scope>
    <source>
        <strain evidence="18">CBS 553.77</strain>
    </source>
</reference>
<keyword evidence="7" id="KW-0210">Decarboxylase</keyword>
<evidence type="ECO:0000256" key="3">
    <source>
        <dbReference type="ARBA" id="ARBA00007812"/>
    </source>
</evidence>
<feature type="transmembrane region" description="Helical" evidence="13">
    <location>
        <begin position="425"/>
        <end position="447"/>
    </location>
</feature>
<evidence type="ECO:0000256" key="5">
    <source>
        <dbReference type="ARBA" id="ARBA00014422"/>
    </source>
</evidence>
<dbReference type="SUPFAM" id="SSF52467">
    <property type="entry name" value="DHS-like NAD/FAD-binding domain"/>
    <property type="match status" value="1"/>
</dbReference>
<dbReference type="OrthoDB" id="3970464at2759"/>
<dbReference type="EC" id="4.1.1.1" evidence="4"/>
<keyword evidence="13" id="KW-1133">Transmembrane helix</keyword>
<dbReference type="GO" id="GO:0005829">
    <property type="term" value="C:cytosol"/>
    <property type="evidence" value="ECO:0007669"/>
    <property type="project" value="TreeGrafter"/>
</dbReference>
<dbReference type="PIRSF" id="PIRSF036565">
    <property type="entry name" value="Pyruvt_ip_decrb"/>
    <property type="match status" value="1"/>
</dbReference>
<feature type="domain" description="Thiamine pyrophosphate enzyme TPP-binding" evidence="15">
    <location>
        <begin position="413"/>
        <end position="509"/>
    </location>
</feature>
<keyword evidence="13" id="KW-0472">Membrane</keyword>
<dbReference type="InterPro" id="IPR012110">
    <property type="entry name" value="PDC/IPDC-like"/>
</dbReference>
<dbReference type="PANTHER" id="PTHR43452:SF11">
    <property type="entry name" value="PYRUVATE DECARBOXYLASE"/>
    <property type="match status" value="1"/>
</dbReference>
<dbReference type="InterPro" id="IPR011766">
    <property type="entry name" value="TPP_enzyme_TPP-bd"/>
</dbReference>
<dbReference type="InterPro" id="IPR012001">
    <property type="entry name" value="Thiamin_PyroP_enz_TPP-bd_dom"/>
</dbReference>
<dbReference type="GO" id="GO:0005634">
    <property type="term" value="C:nucleus"/>
    <property type="evidence" value="ECO:0007669"/>
    <property type="project" value="TreeGrafter"/>
</dbReference>
<feature type="binding site" evidence="11">
    <location>
        <position position="473"/>
    </location>
    <ligand>
        <name>Mg(2+)</name>
        <dbReference type="ChEBI" id="CHEBI:18420"/>
    </ligand>
</feature>
<keyword evidence="10" id="KW-0456">Lyase</keyword>
<keyword evidence="9 12" id="KW-0786">Thiamine pyrophosphate</keyword>
<evidence type="ECO:0000256" key="10">
    <source>
        <dbReference type="ARBA" id="ARBA00023239"/>
    </source>
</evidence>
<evidence type="ECO:0000256" key="11">
    <source>
        <dbReference type="PIRSR" id="PIRSR036565-2"/>
    </source>
</evidence>
<comment type="catalytic activity">
    <reaction evidence="1">
        <text>a 2-oxocarboxylate + H(+) = an aldehyde + CO2</text>
        <dbReference type="Rhea" id="RHEA:11628"/>
        <dbReference type="ChEBI" id="CHEBI:15378"/>
        <dbReference type="ChEBI" id="CHEBI:16526"/>
        <dbReference type="ChEBI" id="CHEBI:17478"/>
        <dbReference type="ChEBI" id="CHEBI:35179"/>
        <dbReference type="EC" id="4.1.1.1"/>
    </reaction>
</comment>
<dbReference type="PANTHER" id="PTHR43452">
    <property type="entry name" value="PYRUVATE DECARBOXYLASE"/>
    <property type="match status" value="1"/>
</dbReference>
<evidence type="ECO:0000313" key="17">
    <source>
        <dbReference type="EMBL" id="KAE8352711.1"/>
    </source>
</evidence>
<dbReference type="InterPro" id="IPR029061">
    <property type="entry name" value="THDP-binding"/>
</dbReference>
<dbReference type="GO" id="GO:0004737">
    <property type="term" value="F:pyruvate decarboxylase activity"/>
    <property type="evidence" value="ECO:0007669"/>
    <property type="project" value="UniProtKB-EC"/>
</dbReference>
<dbReference type="CDD" id="cd07038">
    <property type="entry name" value="TPP_PYR_PDC_IPDC_like"/>
    <property type="match status" value="1"/>
</dbReference>